<name>A0A1H1R4Q0_BRESA</name>
<dbReference type="OrthoDB" id="10005162at2"/>
<protein>
    <submittedName>
        <fullName evidence="2">Uncharacterized protein</fullName>
    </submittedName>
</protein>
<sequence>MSHNDPALGFFAQKSKVRVVSIALWCLVVLLAFLTAWTTGVAGSGTGGTPADRAPALLLFMTGTSVLAFGALIVDITTAGVRDDLAWWGVLRLFGSLGLGLAAGSCAHDIALKSFPAWWLPILLLISIAILCVPVGVARLERRHGSSQTR</sequence>
<keyword evidence="1" id="KW-1133">Transmembrane helix</keyword>
<dbReference type="Proteomes" id="UP000199700">
    <property type="component" value="Chromosome"/>
</dbReference>
<keyword evidence="3" id="KW-1185">Reference proteome</keyword>
<organism evidence="2 3">
    <name type="scientific">Brevibacterium sandarakinum</name>
    <dbReference type="NCBI Taxonomy" id="629680"/>
    <lineage>
        <taxon>Bacteria</taxon>
        <taxon>Bacillati</taxon>
        <taxon>Actinomycetota</taxon>
        <taxon>Actinomycetes</taxon>
        <taxon>Micrococcales</taxon>
        <taxon>Brevibacteriaceae</taxon>
        <taxon>Brevibacterium</taxon>
    </lineage>
</organism>
<evidence type="ECO:0000313" key="2">
    <source>
        <dbReference type="EMBL" id="SDS30698.1"/>
    </source>
</evidence>
<feature type="transmembrane region" description="Helical" evidence="1">
    <location>
        <begin position="20"/>
        <end position="42"/>
    </location>
</feature>
<feature type="transmembrane region" description="Helical" evidence="1">
    <location>
        <begin position="85"/>
        <end position="105"/>
    </location>
</feature>
<evidence type="ECO:0000313" key="3">
    <source>
        <dbReference type="Proteomes" id="UP000199700"/>
    </source>
</evidence>
<keyword evidence="1" id="KW-0472">Membrane</keyword>
<dbReference type="AlphaFoldDB" id="A0A1H1R4Q0"/>
<reference evidence="2" key="1">
    <citation type="submission" date="2016-10" db="EMBL/GenBank/DDBJ databases">
        <authorList>
            <person name="Varghese N."/>
            <person name="Submissions S."/>
        </authorList>
    </citation>
    <scope>NUCLEOTIDE SEQUENCE [LARGE SCALE GENOMIC DNA]</scope>
    <source>
        <strain evidence="2">DSM 22082</strain>
    </source>
</reference>
<feature type="transmembrane region" description="Helical" evidence="1">
    <location>
        <begin position="117"/>
        <end position="140"/>
    </location>
</feature>
<dbReference type="RefSeq" id="WP_092104818.1">
    <property type="nucleotide sequence ID" value="NZ_LT629739.1"/>
</dbReference>
<feature type="transmembrane region" description="Helical" evidence="1">
    <location>
        <begin position="54"/>
        <end position="73"/>
    </location>
</feature>
<dbReference type="STRING" id="629680.SAMN04489751_1716"/>
<gene>
    <name evidence="2" type="ORF">SAMN04489751_1716</name>
</gene>
<dbReference type="EMBL" id="LT629739">
    <property type="protein sequence ID" value="SDS30698.1"/>
    <property type="molecule type" value="Genomic_DNA"/>
</dbReference>
<evidence type="ECO:0000256" key="1">
    <source>
        <dbReference type="SAM" id="Phobius"/>
    </source>
</evidence>
<accession>A0A1H1R4Q0</accession>
<keyword evidence="1" id="KW-0812">Transmembrane</keyword>
<proteinExistence type="predicted"/>